<dbReference type="Pfam" id="PF13507">
    <property type="entry name" value="GATase_5"/>
    <property type="match status" value="1"/>
</dbReference>
<gene>
    <name evidence="9" type="ORF">DHL47_06395</name>
</gene>
<dbReference type="SUPFAM" id="SSF55326">
    <property type="entry name" value="PurM N-terminal domain-like"/>
    <property type="match status" value="2"/>
</dbReference>
<dbReference type="InterPro" id="IPR036921">
    <property type="entry name" value="PurM-like_N_sf"/>
</dbReference>
<sequence>MDKRIFVEKKADFQVKAESLTAELQHNLQLSSLRSMRIVQVYDVFHLAEELFARAERHVFAEQATDKLLQDTEVAQALAGSRFFAIEALPGQFDQRAASSEEALFLLGAGTDVQVKTAQLYLVNSDVSEPDFAAIQKYLLNPVDSRLKDIEKPIELEQFSESDKTIPVLDFFRDYKEADFAAYKKEQGLAMEVADLLFIQDYFKSLGRFPTETELKVLDTYWSDHCRHTTFETELRQIDFSASKFQEQLQTTYDKYLAMRKELGREDRPQTLMDMATIFGRYERAKGRLADLEVSDEINACSVEIEVDVNGVKEPWLLMFKNETHNHPTEIEPFGGAATCIGGAIRDPLSGRSYVYQAMRISGAGDISQPIAETRPGKLPQQVISKTAAHGYSSYGNQIGLATTYVREYFHPGFVAKRMELGAVVGAAPKENVVREKPAAGDLVILLGGKTGRDGVGGATGSSKVQTAESVETAGAEVQKGNAIEERKIQRLFRDGNVTRLIKKSNDFGAGGVCVAIGELADGLEIELDKVPLKYQGLNGTEIAISESQERMAVVVRPEDAETFIAAAAKENILAVVVARVTDKPNLVMHWNGQTIVDIERSFLDTNGVRVVVDAQVVDDEAVLPGQVTTSAETLERDLKELLGNLNHASQKGLQTIFDSSVGRSTVNHPIGGRYQITPTEASVQKLPVEHGKTETVSVMAQGYNPYLAAWSPYHGAAYAVIEATARLVAAGADWDKARFSYQEYFERMDKEASRFGKPVAALLGSIEAQLQLGLPSIGGKDSMSGTFEELTVPPTLVAFGVTTSTAERILSPEFKAAGDCIYYLPGQVLAQDIDFALIKGNFERFAAIQAEHEITAAAAVKYGGLAESLALMSFGNRIGAQVQVADLSSVLQAQLGGFVFTSPEQAIPGAVKIGQTKSDFALTVNDVQLQGAQLLASFEGRLEPIYPTTFKQETIIEEVPAVVSDTVVKAKETVAQPLVYIPVFPGTNSEYDSAKAFEAAGAKVDLVPFVTLDEAAIVKSVDTMVDNIVKANIIFFAGGFSAADEPDGSAKFIVNILLNEKVKAAIDAFIARGGLIIGVCNGFQALVKSGLLPYGNFEAAGENSPTLFYNDANQHVAKMVETRIANTNSPWLTGVQVGDIHAIPVSHGEGKFVVTAEEFAQLRDKGQIWSQYVDFEGRPSMDSRYNPNGSVYAIEGICSENGQIIGKMGHSERYEDGLFQNIPGQKDQQLFESAVRYFTGK</sequence>
<dbReference type="InterPro" id="IPR041609">
    <property type="entry name" value="PurL_linker"/>
</dbReference>
<dbReference type="RefSeq" id="WP_209551246.1">
    <property type="nucleotide sequence ID" value="NZ_QFAY01000011.1"/>
</dbReference>
<protein>
    <submittedName>
        <fullName evidence="9">Phosphoribosylformylglycinamidine synthase</fullName>
    </submittedName>
</protein>
<dbReference type="InterPro" id="IPR036676">
    <property type="entry name" value="PurM-like_C_sf"/>
</dbReference>
<dbReference type="CDD" id="cd02203">
    <property type="entry name" value="PurL_repeat1"/>
    <property type="match status" value="1"/>
</dbReference>
<dbReference type="EMBL" id="QFAY01000011">
    <property type="protein sequence ID" value="MBP2620957.1"/>
    <property type="molecule type" value="Genomic_DNA"/>
</dbReference>
<dbReference type="NCBIfam" id="TIGR01857">
    <property type="entry name" value="FGAM-synthase"/>
    <property type="match status" value="1"/>
</dbReference>
<comment type="caution">
    <text evidence="9">The sequence shown here is derived from an EMBL/GenBank/DDBJ whole genome shotgun (WGS) entry which is preliminary data.</text>
</comment>
<dbReference type="PANTHER" id="PTHR10099">
    <property type="entry name" value="PHOSPHORIBOSYLFORMYLGLYCINAMIDINE SYNTHASE"/>
    <property type="match status" value="1"/>
</dbReference>
<accession>A0ABS5AWL2</accession>
<dbReference type="Gene3D" id="3.40.50.880">
    <property type="match status" value="1"/>
</dbReference>
<dbReference type="SUPFAM" id="SSF56042">
    <property type="entry name" value="PurM C-terminal domain-like"/>
    <property type="match status" value="2"/>
</dbReference>
<organism evidence="9 10">
    <name type="scientific">Streptococcus panodentis</name>
    <dbReference type="NCBI Taxonomy" id="1581472"/>
    <lineage>
        <taxon>Bacteria</taxon>
        <taxon>Bacillati</taxon>
        <taxon>Bacillota</taxon>
        <taxon>Bacilli</taxon>
        <taxon>Lactobacillales</taxon>
        <taxon>Streptococcaceae</taxon>
        <taxon>Streptococcus</taxon>
    </lineage>
</organism>
<evidence type="ECO:0000313" key="9">
    <source>
        <dbReference type="EMBL" id="MBP2620957.1"/>
    </source>
</evidence>
<proteinExistence type="predicted"/>
<evidence type="ECO:0000259" key="7">
    <source>
        <dbReference type="Pfam" id="PF02769"/>
    </source>
</evidence>
<dbReference type="InterPro" id="IPR010918">
    <property type="entry name" value="PurM-like_C_dom"/>
</dbReference>
<evidence type="ECO:0000256" key="4">
    <source>
        <dbReference type="ARBA" id="ARBA00022755"/>
    </source>
</evidence>
<keyword evidence="10" id="KW-1185">Reference proteome</keyword>
<evidence type="ECO:0000256" key="1">
    <source>
        <dbReference type="ARBA" id="ARBA00022598"/>
    </source>
</evidence>
<evidence type="ECO:0000313" key="10">
    <source>
        <dbReference type="Proteomes" id="UP001519349"/>
    </source>
</evidence>
<evidence type="ECO:0000256" key="6">
    <source>
        <dbReference type="ARBA" id="ARBA00022842"/>
    </source>
</evidence>
<evidence type="ECO:0000259" key="8">
    <source>
        <dbReference type="Pfam" id="PF18072"/>
    </source>
</evidence>
<keyword evidence="1" id="KW-0436">Ligase</keyword>
<evidence type="ECO:0000256" key="5">
    <source>
        <dbReference type="ARBA" id="ARBA00022840"/>
    </source>
</evidence>
<keyword evidence="4" id="KW-0658">Purine biosynthesis</keyword>
<dbReference type="Proteomes" id="UP001519349">
    <property type="component" value="Unassembled WGS sequence"/>
</dbReference>
<feature type="domain" description="Phosphoribosylformylglycinamidine synthase linker" evidence="8">
    <location>
        <begin position="182"/>
        <end position="228"/>
    </location>
</feature>
<dbReference type="SUPFAM" id="SSF52317">
    <property type="entry name" value="Class I glutamine amidotransferase-like"/>
    <property type="match status" value="1"/>
</dbReference>
<dbReference type="CDD" id="cd02204">
    <property type="entry name" value="PurL_repeat2"/>
    <property type="match status" value="1"/>
</dbReference>
<keyword evidence="3" id="KW-0547">Nucleotide-binding</keyword>
<reference evidence="9 10" key="1">
    <citation type="submission" date="2018-05" db="EMBL/GenBank/DDBJ databases">
        <title>Draft genome sequence of Streptococcus panodentis CCUG 70867T.</title>
        <authorList>
            <person name="Salva-Serra F."/>
            <person name="Mendez V."/>
            <person name="Jaen-Luchoro D."/>
            <person name="Gonzales-Siles L."/>
            <person name="Karlsson R."/>
            <person name="Engstrom-Jakobsson H."/>
            <person name="Busquets A."/>
            <person name="Gomila M."/>
            <person name="Pineiro-Iglesias B."/>
            <person name="Bennasar-Figueras A."/>
            <person name="Seeger M."/>
            <person name="Moore E."/>
        </authorList>
    </citation>
    <scope>NUCLEOTIDE SEQUENCE [LARGE SCALE GENOMIC DNA]</scope>
    <source>
        <strain evidence="9 10">CCUG 70867</strain>
    </source>
</reference>
<feature type="domain" description="PurM-like C-terminal" evidence="7">
    <location>
        <begin position="440"/>
        <end position="591"/>
    </location>
</feature>
<keyword evidence="2" id="KW-0479">Metal-binding</keyword>
<dbReference type="InterPro" id="IPR010141">
    <property type="entry name" value="FGAM_synthase"/>
</dbReference>
<dbReference type="Gene3D" id="3.90.650.10">
    <property type="entry name" value="PurM-like C-terminal domain"/>
    <property type="match status" value="1"/>
</dbReference>
<dbReference type="Gene3D" id="3.30.1330.10">
    <property type="entry name" value="PurM-like, N-terminal domain"/>
    <property type="match status" value="2"/>
</dbReference>
<keyword evidence="5" id="KW-0067">ATP-binding</keyword>
<dbReference type="Pfam" id="PF02769">
    <property type="entry name" value="AIRS_C"/>
    <property type="match status" value="1"/>
</dbReference>
<keyword evidence="6" id="KW-0460">Magnesium</keyword>
<dbReference type="SMART" id="SM01211">
    <property type="entry name" value="GATase_5"/>
    <property type="match status" value="1"/>
</dbReference>
<dbReference type="Pfam" id="PF18072">
    <property type="entry name" value="FGAR-AT_linker"/>
    <property type="match status" value="1"/>
</dbReference>
<dbReference type="InterPro" id="IPR029062">
    <property type="entry name" value="Class_I_gatase-like"/>
</dbReference>
<name>A0ABS5AWL2_9STRE</name>
<evidence type="ECO:0000256" key="2">
    <source>
        <dbReference type="ARBA" id="ARBA00022723"/>
    </source>
</evidence>
<dbReference type="PANTHER" id="PTHR10099:SF1">
    <property type="entry name" value="PHOSPHORIBOSYLFORMYLGLYCINAMIDINE SYNTHASE"/>
    <property type="match status" value="1"/>
</dbReference>
<evidence type="ECO:0000256" key="3">
    <source>
        <dbReference type="ARBA" id="ARBA00022741"/>
    </source>
</evidence>
<dbReference type="CDD" id="cd01740">
    <property type="entry name" value="GATase1_FGAR_AT"/>
    <property type="match status" value="1"/>
</dbReference>